<reference evidence="1 2" key="1">
    <citation type="submission" date="2023-07" db="EMBL/GenBank/DDBJ databases">
        <title>Genomic Encyclopedia of Type Strains, Phase IV (KMG-IV): sequencing the most valuable type-strain genomes for metagenomic binning, comparative biology and taxonomic classification.</title>
        <authorList>
            <person name="Goeker M."/>
        </authorList>
    </citation>
    <scope>NUCLEOTIDE SEQUENCE [LARGE SCALE GENOMIC DNA]</scope>
    <source>
        <strain evidence="1 2">DSM 19562</strain>
    </source>
</reference>
<proteinExistence type="predicted"/>
<name>A0ABU0HUR1_9HYPH</name>
<organism evidence="1 2">
    <name type="scientific">Methylobacterium persicinum</name>
    <dbReference type="NCBI Taxonomy" id="374426"/>
    <lineage>
        <taxon>Bacteria</taxon>
        <taxon>Pseudomonadati</taxon>
        <taxon>Pseudomonadota</taxon>
        <taxon>Alphaproteobacteria</taxon>
        <taxon>Hyphomicrobiales</taxon>
        <taxon>Methylobacteriaceae</taxon>
        <taxon>Methylobacterium</taxon>
    </lineage>
</organism>
<sequence>MIKRETLAPGWLAEELAEAPSDLALSMPPELLCSEEGRQRMPEQLDAEDACRLREKMAKRYAAWTGRDLAADLRAE</sequence>
<evidence type="ECO:0000313" key="1">
    <source>
        <dbReference type="EMBL" id="MDQ0445241.1"/>
    </source>
</evidence>
<dbReference type="EMBL" id="JAUSVV010000023">
    <property type="protein sequence ID" value="MDQ0445241.1"/>
    <property type="molecule type" value="Genomic_DNA"/>
</dbReference>
<dbReference type="RefSeq" id="WP_238248728.1">
    <property type="nucleotide sequence ID" value="NZ_BPQX01000021.1"/>
</dbReference>
<protein>
    <submittedName>
        <fullName evidence="1">Uncharacterized protein</fullName>
    </submittedName>
</protein>
<accession>A0ABU0HUR1</accession>
<comment type="caution">
    <text evidence="1">The sequence shown here is derived from an EMBL/GenBank/DDBJ whole genome shotgun (WGS) entry which is preliminary data.</text>
</comment>
<keyword evidence="2" id="KW-1185">Reference proteome</keyword>
<gene>
    <name evidence="1" type="ORF">QO016_004768</name>
</gene>
<dbReference type="Proteomes" id="UP001236369">
    <property type="component" value="Unassembled WGS sequence"/>
</dbReference>
<evidence type="ECO:0000313" key="2">
    <source>
        <dbReference type="Proteomes" id="UP001236369"/>
    </source>
</evidence>